<dbReference type="Gene3D" id="3.40.50.1820">
    <property type="entry name" value="alpha/beta hydrolase"/>
    <property type="match status" value="1"/>
</dbReference>
<protein>
    <submittedName>
        <fullName evidence="2">2-succinyl-6-hydroxy-2, 4-cyclohexadiene-1-carboxylate synthase</fullName>
    </submittedName>
</protein>
<reference evidence="2 3" key="1">
    <citation type="submission" date="2016-05" db="EMBL/GenBank/DDBJ databases">
        <title>Microbial solvent formation.</title>
        <authorList>
            <person name="Poehlein A."/>
            <person name="Montoya Solano J.D."/>
            <person name="Flitsch S."/>
            <person name="Krabben P."/>
            <person name="Duerre P."/>
            <person name="Daniel R."/>
        </authorList>
    </citation>
    <scope>NUCLEOTIDE SEQUENCE [LARGE SCALE GENOMIC DNA]</scope>
    <source>
        <strain evidence="2 3">L1-8</strain>
    </source>
</reference>
<organism evidence="2 3">
    <name type="scientific">Clostridium saccharobutylicum</name>
    <dbReference type="NCBI Taxonomy" id="169679"/>
    <lineage>
        <taxon>Bacteria</taxon>
        <taxon>Bacillati</taxon>
        <taxon>Bacillota</taxon>
        <taxon>Clostridia</taxon>
        <taxon>Eubacteriales</taxon>
        <taxon>Clostridiaceae</taxon>
        <taxon>Clostridium</taxon>
    </lineage>
</organism>
<evidence type="ECO:0000313" key="2">
    <source>
        <dbReference type="EMBL" id="OOM14417.1"/>
    </source>
</evidence>
<dbReference type="Proteomes" id="UP000191154">
    <property type="component" value="Unassembled WGS sequence"/>
</dbReference>
<dbReference type="InterPro" id="IPR000073">
    <property type="entry name" value="AB_hydrolase_1"/>
</dbReference>
<dbReference type="Pfam" id="PF00561">
    <property type="entry name" value="Abhydrolase_1"/>
    <property type="match status" value="1"/>
</dbReference>
<gene>
    <name evidence="2" type="ORF">CLOSAC_12900</name>
</gene>
<dbReference type="EMBL" id="LZYZ01000002">
    <property type="protein sequence ID" value="OOM14417.1"/>
    <property type="molecule type" value="Genomic_DNA"/>
</dbReference>
<proteinExistence type="predicted"/>
<evidence type="ECO:0000259" key="1">
    <source>
        <dbReference type="Pfam" id="PF00561"/>
    </source>
</evidence>
<accession>A0A1S8ND63</accession>
<dbReference type="SUPFAM" id="SSF53474">
    <property type="entry name" value="alpha/beta-Hydrolases"/>
    <property type="match status" value="1"/>
</dbReference>
<comment type="caution">
    <text evidence="2">The sequence shown here is derived from an EMBL/GenBank/DDBJ whole genome shotgun (WGS) entry which is preliminary data.</text>
</comment>
<evidence type="ECO:0000313" key="3">
    <source>
        <dbReference type="Proteomes" id="UP000191154"/>
    </source>
</evidence>
<dbReference type="InterPro" id="IPR029058">
    <property type="entry name" value="AB_hydrolase_fold"/>
</dbReference>
<feature type="domain" description="AB hydrolase-1" evidence="1">
    <location>
        <begin position="12"/>
        <end position="125"/>
    </location>
</feature>
<dbReference type="STRING" id="169679.CSACC_18460"/>
<dbReference type="RefSeq" id="WP_176127436.1">
    <property type="nucleotide sequence ID" value="NZ_LZYZ01000002.1"/>
</dbReference>
<sequence length="259" mass="30278">MKFIFMGEKDNPVIVFIHGMFCNSDSNKHFVKYLKDNYCIIMPTLDGHCGDETIYTTKEEQAKKILEYIRNKGIKDIALLQGSSMGAQVALEMVNQSDIHIKNVFLDGGPFFKFPKLFRFIMYKKFVAMVKMIQKETDIKVIRNNIIHNKFLKLLIGKDTKPYEELLSEMCIVCNSMKLESIKNIIETCYNCTLPEFHSDISNRITFFFGKEELAHMSKRRLIKKYPNSIFRDMEGFKHLGYQTRQPMEYAKILKDTIG</sequence>
<name>A0A1S8ND63_CLOSA</name>
<dbReference type="AlphaFoldDB" id="A0A1S8ND63"/>